<keyword evidence="1" id="KW-0500">Molybdenum</keyword>
<dbReference type="SUPFAM" id="SSF54665">
    <property type="entry name" value="CO dehydrogenase molybdoprotein N-domain-like"/>
    <property type="match status" value="1"/>
</dbReference>
<dbReference type="PANTHER" id="PTHR11908:SF132">
    <property type="entry name" value="ALDEHYDE OXIDASE 1-RELATED"/>
    <property type="match status" value="1"/>
</dbReference>
<dbReference type="GO" id="GO:0016491">
    <property type="term" value="F:oxidoreductase activity"/>
    <property type="evidence" value="ECO:0007669"/>
    <property type="project" value="UniProtKB-KW"/>
</dbReference>
<evidence type="ECO:0000256" key="1">
    <source>
        <dbReference type="ARBA" id="ARBA00022505"/>
    </source>
</evidence>
<dbReference type="GO" id="GO:0005506">
    <property type="term" value="F:iron ion binding"/>
    <property type="evidence" value="ECO:0007669"/>
    <property type="project" value="InterPro"/>
</dbReference>
<proteinExistence type="predicted"/>
<dbReference type="InterPro" id="IPR037165">
    <property type="entry name" value="AldOxase/xan_DH_Mopterin-bd_sf"/>
</dbReference>
<evidence type="ECO:0000313" key="4">
    <source>
        <dbReference type="EMBL" id="SUZ76725.1"/>
    </source>
</evidence>
<feature type="domain" description="Aldehyde oxidase/xanthine dehydrogenase a/b hammerhead" evidence="3">
    <location>
        <begin position="2"/>
        <end position="120"/>
    </location>
</feature>
<name>A0A381QBK3_9ZZZZ</name>
<dbReference type="InterPro" id="IPR000674">
    <property type="entry name" value="Ald_Oxase/Xan_DH_a/b"/>
</dbReference>
<dbReference type="InterPro" id="IPR036856">
    <property type="entry name" value="Ald_Oxase/Xan_DH_a/b_sf"/>
</dbReference>
<evidence type="ECO:0000256" key="2">
    <source>
        <dbReference type="ARBA" id="ARBA00023002"/>
    </source>
</evidence>
<organism evidence="4">
    <name type="scientific">marine metagenome</name>
    <dbReference type="NCBI Taxonomy" id="408172"/>
    <lineage>
        <taxon>unclassified sequences</taxon>
        <taxon>metagenomes</taxon>
        <taxon>ecological metagenomes</taxon>
    </lineage>
</organism>
<dbReference type="EMBL" id="UINC01001289">
    <property type="protein sequence ID" value="SUZ76725.1"/>
    <property type="molecule type" value="Genomic_DNA"/>
</dbReference>
<dbReference type="InterPro" id="IPR016208">
    <property type="entry name" value="Ald_Oxase/xanthine_DH-like"/>
</dbReference>
<dbReference type="InterPro" id="IPR008274">
    <property type="entry name" value="AldOxase/xan_DH_MoCoBD1"/>
</dbReference>
<protein>
    <recommendedName>
        <fullName evidence="3">Aldehyde oxidase/xanthine dehydrogenase a/b hammerhead domain-containing protein</fullName>
    </recommendedName>
</protein>
<dbReference type="SMART" id="SM01008">
    <property type="entry name" value="Ald_Xan_dh_C"/>
    <property type="match status" value="1"/>
</dbReference>
<accession>A0A381QBK3</accession>
<dbReference type="InterPro" id="IPR046867">
    <property type="entry name" value="AldOxase/xan_DH_MoCoBD2"/>
</dbReference>
<dbReference type="Pfam" id="PF01315">
    <property type="entry name" value="Ald_Xan_dh_C"/>
    <property type="match status" value="1"/>
</dbReference>
<dbReference type="AlphaFoldDB" id="A0A381QBK3"/>
<evidence type="ECO:0000259" key="3">
    <source>
        <dbReference type="SMART" id="SM01008"/>
    </source>
</evidence>
<keyword evidence="2" id="KW-0560">Oxidoreductase</keyword>
<dbReference type="SUPFAM" id="SSF56003">
    <property type="entry name" value="Molybdenum cofactor-binding domain"/>
    <property type="match status" value="1"/>
</dbReference>
<dbReference type="Gene3D" id="3.30.365.10">
    <property type="entry name" value="Aldehyde oxidase/xanthine dehydrogenase, molybdopterin binding domain"/>
    <property type="match status" value="4"/>
</dbReference>
<sequence>VTGAGVFTDDVNLQGQLYAAFYRSPYAHARLKSVQLDEARGSPDVVAVYTGAELVSLGALPCRAQLTDARGNPCFIPRRAALAEDKVLFVGQAIVAVVAESRQAARDAVELVDVDFEPLDAVISVEPSVADGAPILHDELGHNVCVHFERGDAEEVSTAMRGAAHIVNISVINNRVVPTPLEPRVSVASYNDGKFTLYNPSQGAVAQQGVLSRSIFHVEPEDIRVISGDTGGGFGVRGEVHPETVVCLYAARDLQRPVKWCGDRSEMFLADSHGRDNLSTATVALDKDGFMLALKIETLANLGAFCSAVGPFVPTMGGGRVVGTVYRSPHIYHSVRCIFTNTMPVAAYRGAGRPEAAYVMERLMERAAEETGFDSRELRRRNFIRDEDLPYTGLAGIPIRSGAFAETMDLALARAEWDTFDERRQISGMRKRLRGIGLGCYVESSGGGPEEEARVSIGEDGIVEITVGTYSQGQGHATAFAQIAHERLGVNFDRIRLIQGDTREVRFGGGTGGSRSSQMGGVAVLRAANGVVERGKPIAAELLQGDEGMVSFKAGVYSIDDRTVTLQEVAKAALQPQFGGQLAETHRYHRGEGYTFPNGCHVAEVEVDPDTGVIDVVRYTAVDDCGRVINPLLAEGQVQGGVVQGIGQAMLEHVVYDDMGQLLSGSFMDYAMPRAAHVPWIDVSFNEVLEPSNELGVKGIGEGGACGAPPAIVHAVLNALAREGVSAIDMPLTSERVWRALNRGP</sequence>
<dbReference type="Gene3D" id="3.90.1170.50">
    <property type="entry name" value="Aldehyde oxidase/xanthine dehydrogenase, a/b hammerhead"/>
    <property type="match status" value="1"/>
</dbReference>
<reference evidence="4" key="1">
    <citation type="submission" date="2018-05" db="EMBL/GenBank/DDBJ databases">
        <authorList>
            <person name="Lanie J.A."/>
            <person name="Ng W.-L."/>
            <person name="Kazmierczak K.M."/>
            <person name="Andrzejewski T.M."/>
            <person name="Davidsen T.M."/>
            <person name="Wayne K.J."/>
            <person name="Tettelin H."/>
            <person name="Glass J.I."/>
            <person name="Rusch D."/>
            <person name="Podicherti R."/>
            <person name="Tsui H.-C.T."/>
            <person name="Winkler M.E."/>
        </authorList>
    </citation>
    <scope>NUCLEOTIDE SEQUENCE</scope>
</reference>
<gene>
    <name evidence="4" type="ORF">METZ01_LOCUS29579</name>
</gene>
<dbReference type="Pfam" id="PF02738">
    <property type="entry name" value="MoCoBD_1"/>
    <property type="match status" value="1"/>
</dbReference>
<feature type="non-terminal residue" evidence="4">
    <location>
        <position position="1"/>
    </location>
</feature>
<dbReference type="Pfam" id="PF20256">
    <property type="entry name" value="MoCoBD_2"/>
    <property type="match status" value="1"/>
</dbReference>
<dbReference type="PANTHER" id="PTHR11908">
    <property type="entry name" value="XANTHINE DEHYDROGENASE"/>
    <property type="match status" value="1"/>
</dbReference>